<dbReference type="GO" id="GO:0005576">
    <property type="term" value="C:extracellular region"/>
    <property type="evidence" value="ECO:0007669"/>
    <property type="project" value="UniProtKB-SubCell"/>
</dbReference>
<evidence type="ECO:0000256" key="11">
    <source>
        <dbReference type="ARBA" id="ARBA00023277"/>
    </source>
</evidence>
<evidence type="ECO:0000256" key="13">
    <source>
        <dbReference type="ARBA" id="ARBA00023326"/>
    </source>
</evidence>
<evidence type="ECO:0000256" key="9">
    <source>
        <dbReference type="ARBA" id="ARBA00023001"/>
    </source>
</evidence>
<evidence type="ECO:0000256" key="1">
    <source>
        <dbReference type="ARBA" id="ARBA00000448"/>
    </source>
</evidence>
<dbReference type="RefSeq" id="XP_062778276.1">
    <property type="nucleotide sequence ID" value="XM_062922225.1"/>
</dbReference>
<dbReference type="Pfam" id="PF00933">
    <property type="entry name" value="Glyco_hydro_3"/>
    <property type="match status" value="1"/>
</dbReference>
<keyword evidence="18" id="KW-1185">Reference proteome</keyword>
<feature type="signal peptide" evidence="15">
    <location>
        <begin position="1"/>
        <end position="21"/>
    </location>
</feature>
<dbReference type="PANTHER" id="PTHR42715">
    <property type="entry name" value="BETA-GLUCOSIDASE"/>
    <property type="match status" value="1"/>
</dbReference>
<name>A0AAX4ICH2_9PEZI</name>
<dbReference type="PRINTS" id="PR00133">
    <property type="entry name" value="GLHYDRLASE3"/>
</dbReference>
<evidence type="ECO:0000313" key="17">
    <source>
        <dbReference type="EMBL" id="WQF81052.1"/>
    </source>
</evidence>
<evidence type="ECO:0000256" key="3">
    <source>
        <dbReference type="ARBA" id="ARBA00004987"/>
    </source>
</evidence>
<dbReference type="GeneID" id="87942569"/>
<feature type="compositionally biased region" description="Gly residues" evidence="14">
    <location>
        <begin position="204"/>
        <end position="226"/>
    </location>
</feature>
<dbReference type="InterPro" id="IPR036881">
    <property type="entry name" value="Glyco_hydro_3_C_sf"/>
</dbReference>
<dbReference type="EMBL" id="CP137308">
    <property type="protein sequence ID" value="WQF81052.1"/>
    <property type="molecule type" value="Genomic_DNA"/>
</dbReference>
<dbReference type="Pfam" id="PF01915">
    <property type="entry name" value="Glyco_hydro_3_C"/>
    <property type="match status" value="1"/>
</dbReference>
<dbReference type="InterPro" id="IPR050288">
    <property type="entry name" value="Cellulose_deg_GH3"/>
</dbReference>
<feature type="region of interest" description="Disordered" evidence="14">
    <location>
        <begin position="203"/>
        <end position="233"/>
    </location>
</feature>
<evidence type="ECO:0000313" key="18">
    <source>
        <dbReference type="Proteomes" id="UP001322277"/>
    </source>
</evidence>
<proteinExistence type="inferred from homology"/>
<organism evidence="17 18">
    <name type="scientific">Colletotrichum destructivum</name>
    <dbReference type="NCBI Taxonomy" id="34406"/>
    <lineage>
        <taxon>Eukaryota</taxon>
        <taxon>Fungi</taxon>
        <taxon>Dikarya</taxon>
        <taxon>Ascomycota</taxon>
        <taxon>Pezizomycotina</taxon>
        <taxon>Sordariomycetes</taxon>
        <taxon>Hypocreomycetidae</taxon>
        <taxon>Glomerellales</taxon>
        <taxon>Glomerellaceae</taxon>
        <taxon>Colletotrichum</taxon>
        <taxon>Colletotrichum destructivum species complex</taxon>
    </lineage>
</organism>
<dbReference type="Gene3D" id="2.60.40.10">
    <property type="entry name" value="Immunoglobulins"/>
    <property type="match status" value="1"/>
</dbReference>
<keyword evidence="6" id="KW-0964">Secreted</keyword>
<feature type="chain" id="PRO_5043769208" description="beta-glucosidase" evidence="15">
    <location>
        <begin position="22"/>
        <end position="806"/>
    </location>
</feature>
<reference evidence="18" key="1">
    <citation type="journal article" date="2023" name="bioRxiv">
        <title>Complete genome of the Medicago anthracnose fungus, Colletotrichum destructivum, reveals a mini-chromosome-like region within a core chromosome.</title>
        <authorList>
            <person name="Lapalu N."/>
            <person name="Simon A."/>
            <person name="Lu A."/>
            <person name="Plaumann P.-L."/>
            <person name="Amselem J."/>
            <person name="Pigne S."/>
            <person name="Auger A."/>
            <person name="Koch C."/>
            <person name="Dallery J.-F."/>
            <person name="O'Connell R.J."/>
        </authorList>
    </citation>
    <scope>NUCLEOTIDE SEQUENCE [LARGE SCALE GENOMIC DNA]</scope>
    <source>
        <strain evidence="18">CBS 520.97</strain>
    </source>
</reference>
<dbReference type="EC" id="3.2.1.21" evidence="5"/>
<dbReference type="InterPro" id="IPR002772">
    <property type="entry name" value="Glyco_hydro_3_C"/>
</dbReference>
<keyword evidence="10" id="KW-0325">Glycoprotein</keyword>
<keyword evidence="13" id="KW-0624">Polysaccharide degradation</keyword>
<evidence type="ECO:0000256" key="10">
    <source>
        <dbReference type="ARBA" id="ARBA00023180"/>
    </source>
</evidence>
<dbReference type="InterPro" id="IPR036962">
    <property type="entry name" value="Glyco_hydro_3_N_sf"/>
</dbReference>
<evidence type="ECO:0000256" key="6">
    <source>
        <dbReference type="ARBA" id="ARBA00022525"/>
    </source>
</evidence>
<evidence type="ECO:0000256" key="7">
    <source>
        <dbReference type="ARBA" id="ARBA00022729"/>
    </source>
</evidence>
<comment type="pathway">
    <text evidence="3">Glycan metabolism; cellulose degradation.</text>
</comment>
<gene>
    <name evidence="17" type="ORF">CDEST_06066</name>
</gene>
<keyword evidence="9" id="KW-0136">Cellulose degradation</keyword>
<evidence type="ECO:0000256" key="12">
    <source>
        <dbReference type="ARBA" id="ARBA00023295"/>
    </source>
</evidence>
<keyword evidence="12" id="KW-0326">Glycosidase</keyword>
<dbReference type="SMART" id="SM01217">
    <property type="entry name" value="Fn3_like"/>
    <property type="match status" value="1"/>
</dbReference>
<dbReference type="Gene3D" id="3.40.50.1700">
    <property type="entry name" value="Glycoside hydrolase family 3 C-terminal domain"/>
    <property type="match status" value="1"/>
</dbReference>
<dbReference type="InterPro" id="IPR017853">
    <property type="entry name" value="GH"/>
</dbReference>
<protein>
    <recommendedName>
        <fullName evidence="5">beta-glucosidase</fullName>
        <ecNumber evidence="5">3.2.1.21</ecNumber>
    </recommendedName>
</protein>
<sequence length="806" mass="85386">MYGSLKSWTLAILTFVTGTLAQDVSANYTEQLLSSGTSKFPFISPSHQFHILGTWQDAYDKATALLATLTTEEKISIVAGGDGGNWTALHNLDSATNPLTYFYVTTWPAGLAMAMTWDTAAAQGQGQGVGEEFKGKGINMAYGPTLEPLGRSAWGGRSGETYGVDSYQAGIMAGSVVKGMSSAGVIASAKHFILNEQETNRMGTGSGGGMGGGGAGGAPPDGGSGGNMTLTTRQSTNTLTNSTANGTTSSDTSGSYSVTIDDKTFHETYLWPFYDTIYNGMGGAMCAMNKVNGTYSCESQDLLAKYLKVELGFPGIVSADVSAQKTGINAANAGMDLSSAQYWSNTTLGAGLANGSFTADRLDDMVIRNMMGYFHLGQDDGYPSLAGATDRVDNRGNHSAMARRYAAESIALLKNTNGALPLINRTSVSIFGYHAGPRYVGANTALGVYDGEPSTMQGHMAVVGGSAMGSLSHLTTPLQLFNERAAREGFMLRWWLNDTVETTFSGMSGSGTELTESTTGVAADSDACVVFLNAWGGEGADRDELRNAEQDALVETVAGVCDNTVVVVNTVGPRLLDAWIEHDNVTGVLYAGALGQESGNAIDDVLFGAVNPSGRLVHTIARNESDYNPETVISATELDLDFSDGNYIDYKYFDYYNVTPRYEFGYGLSYTTFNYSSAVEVEVSAKLTSGFAMGDRSIGGREDLWEVVATVSTSISNTGSVAGAEVAQLYVSFPDAAGEPVRQLRGFAKVTIQPGESADVAFPLRRRDLSVWDVAGQEWKVEGGEYTLYVGASSRDFRAQTTLKIS</sequence>
<dbReference type="InterPro" id="IPR026891">
    <property type="entry name" value="Fn3-like"/>
</dbReference>
<dbReference type="Gene3D" id="3.20.20.300">
    <property type="entry name" value="Glycoside hydrolase, family 3, N-terminal domain"/>
    <property type="match status" value="1"/>
</dbReference>
<keyword evidence="7 15" id="KW-0732">Signal</keyword>
<accession>A0AAX4ICH2</accession>
<dbReference type="AlphaFoldDB" id="A0AAX4ICH2"/>
<feature type="domain" description="Fibronectin type III-like" evidence="16">
    <location>
        <begin position="725"/>
        <end position="794"/>
    </location>
</feature>
<comment type="catalytic activity">
    <reaction evidence="1">
        <text>Hydrolysis of terminal, non-reducing beta-D-glucosyl residues with release of beta-D-glucose.</text>
        <dbReference type="EC" id="3.2.1.21"/>
    </reaction>
</comment>
<dbReference type="PANTHER" id="PTHR42715:SF14">
    <property type="entry name" value="BETA-GLUCOSIDASE D-RELATED"/>
    <property type="match status" value="1"/>
</dbReference>
<dbReference type="KEGG" id="cdet:87942569"/>
<dbReference type="FunFam" id="2.60.40.10:FF:000757">
    <property type="entry name" value="Beta-glucosidase G"/>
    <property type="match status" value="1"/>
</dbReference>
<dbReference type="Proteomes" id="UP001322277">
    <property type="component" value="Chromosome 4"/>
</dbReference>
<dbReference type="Pfam" id="PF14310">
    <property type="entry name" value="Fn3-like"/>
    <property type="match status" value="1"/>
</dbReference>
<dbReference type="InterPro" id="IPR001764">
    <property type="entry name" value="Glyco_hydro_3_N"/>
</dbReference>
<evidence type="ECO:0000259" key="16">
    <source>
        <dbReference type="SMART" id="SM01217"/>
    </source>
</evidence>
<comment type="subcellular location">
    <subcellularLocation>
        <location evidence="2">Secreted</location>
    </subcellularLocation>
</comment>
<dbReference type="GO" id="GO:0008422">
    <property type="term" value="F:beta-glucosidase activity"/>
    <property type="evidence" value="ECO:0007669"/>
    <property type="project" value="UniProtKB-EC"/>
</dbReference>
<evidence type="ECO:0000256" key="2">
    <source>
        <dbReference type="ARBA" id="ARBA00004613"/>
    </source>
</evidence>
<evidence type="ECO:0000256" key="4">
    <source>
        <dbReference type="ARBA" id="ARBA00005336"/>
    </source>
</evidence>
<comment type="similarity">
    <text evidence="4">Belongs to the glycosyl hydrolase 3 family.</text>
</comment>
<evidence type="ECO:0000256" key="5">
    <source>
        <dbReference type="ARBA" id="ARBA00012744"/>
    </source>
</evidence>
<dbReference type="SUPFAM" id="SSF51445">
    <property type="entry name" value="(Trans)glycosidases"/>
    <property type="match status" value="1"/>
</dbReference>
<keyword evidence="11" id="KW-0119">Carbohydrate metabolism</keyword>
<evidence type="ECO:0000256" key="14">
    <source>
        <dbReference type="SAM" id="MobiDB-lite"/>
    </source>
</evidence>
<dbReference type="GO" id="GO:0030245">
    <property type="term" value="P:cellulose catabolic process"/>
    <property type="evidence" value="ECO:0007669"/>
    <property type="project" value="UniProtKB-KW"/>
</dbReference>
<keyword evidence="8 17" id="KW-0378">Hydrolase</keyword>
<dbReference type="InterPro" id="IPR013783">
    <property type="entry name" value="Ig-like_fold"/>
</dbReference>
<evidence type="ECO:0000256" key="15">
    <source>
        <dbReference type="SAM" id="SignalP"/>
    </source>
</evidence>
<evidence type="ECO:0000256" key="8">
    <source>
        <dbReference type="ARBA" id="ARBA00022801"/>
    </source>
</evidence>
<dbReference type="SUPFAM" id="SSF52279">
    <property type="entry name" value="Beta-D-glucan exohydrolase, C-terminal domain"/>
    <property type="match status" value="1"/>
</dbReference>